<sequence>MYYFIDIAQIKRCVKNFWNKRIKKRDQIQELQKQEEKVIIGNGKSYQCKMIVIKNAV</sequence>
<gene>
    <name evidence="1" type="ORF">GSPATT00023174001</name>
</gene>
<proteinExistence type="predicted"/>
<reference evidence="1 2" key="1">
    <citation type="journal article" date="2006" name="Nature">
        <title>Global trends of whole-genome duplications revealed by the ciliate Paramecium tetraurelia.</title>
        <authorList>
            <consortium name="Genoscope"/>
            <person name="Aury J.-M."/>
            <person name="Jaillon O."/>
            <person name="Duret L."/>
            <person name="Noel B."/>
            <person name="Jubin C."/>
            <person name="Porcel B.M."/>
            <person name="Segurens B."/>
            <person name="Daubin V."/>
            <person name="Anthouard V."/>
            <person name="Aiach N."/>
            <person name="Arnaiz O."/>
            <person name="Billaut A."/>
            <person name="Beisson J."/>
            <person name="Blanc I."/>
            <person name="Bouhouche K."/>
            <person name="Camara F."/>
            <person name="Duharcourt S."/>
            <person name="Guigo R."/>
            <person name="Gogendeau D."/>
            <person name="Katinka M."/>
            <person name="Keller A.-M."/>
            <person name="Kissmehl R."/>
            <person name="Klotz C."/>
            <person name="Koll F."/>
            <person name="Le Moue A."/>
            <person name="Lepere C."/>
            <person name="Malinsky S."/>
            <person name="Nowacki M."/>
            <person name="Nowak J.K."/>
            <person name="Plattner H."/>
            <person name="Poulain J."/>
            <person name="Ruiz F."/>
            <person name="Serrano V."/>
            <person name="Zagulski M."/>
            <person name="Dessen P."/>
            <person name="Betermier M."/>
            <person name="Weissenbach J."/>
            <person name="Scarpelli C."/>
            <person name="Schachter V."/>
            <person name="Sperling L."/>
            <person name="Meyer E."/>
            <person name="Cohen J."/>
            <person name="Wincker P."/>
        </authorList>
    </citation>
    <scope>NUCLEOTIDE SEQUENCE [LARGE SCALE GENOMIC DNA]</scope>
    <source>
        <strain evidence="1 2">Stock d4-2</strain>
    </source>
</reference>
<dbReference type="GeneID" id="5043183"/>
<dbReference type="KEGG" id="ptm:GSPATT00023174001"/>
<name>A0E3Y4_PARTE</name>
<dbReference type="AlphaFoldDB" id="A0E3Y4"/>
<evidence type="ECO:0000313" key="1">
    <source>
        <dbReference type="EMBL" id="CAK90001.1"/>
    </source>
</evidence>
<dbReference type="RefSeq" id="XP_001457398.1">
    <property type="nucleotide sequence ID" value="XM_001457361.1"/>
</dbReference>
<dbReference type="HOGENOM" id="CLU_3000564_0_0_1"/>
<keyword evidence="2" id="KW-1185">Reference proteome</keyword>
<evidence type="ECO:0000313" key="2">
    <source>
        <dbReference type="Proteomes" id="UP000000600"/>
    </source>
</evidence>
<organism evidence="1 2">
    <name type="scientific">Paramecium tetraurelia</name>
    <dbReference type="NCBI Taxonomy" id="5888"/>
    <lineage>
        <taxon>Eukaryota</taxon>
        <taxon>Sar</taxon>
        <taxon>Alveolata</taxon>
        <taxon>Ciliophora</taxon>
        <taxon>Intramacronucleata</taxon>
        <taxon>Oligohymenophorea</taxon>
        <taxon>Peniculida</taxon>
        <taxon>Parameciidae</taxon>
        <taxon>Paramecium</taxon>
    </lineage>
</organism>
<protein>
    <submittedName>
        <fullName evidence="1">Uncharacterized protein</fullName>
    </submittedName>
</protein>
<dbReference type="Proteomes" id="UP000000600">
    <property type="component" value="Unassembled WGS sequence"/>
</dbReference>
<dbReference type="EMBL" id="CT868657">
    <property type="protein sequence ID" value="CAK90001.1"/>
    <property type="molecule type" value="Genomic_DNA"/>
</dbReference>
<dbReference type="InParanoid" id="A0E3Y4"/>
<accession>A0E3Y4</accession>